<evidence type="ECO:0000256" key="7">
    <source>
        <dbReference type="ARBA" id="ARBA00022989"/>
    </source>
</evidence>
<reference evidence="11 12" key="1">
    <citation type="journal article" date="2011" name="Science">
        <title>The ecoresponsive genome of Daphnia pulex.</title>
        <authorList>
            <person name="Colbourne J.K."/>
            <person name="Pfrender M.E."/>
            <person name="Gilbert D."/>
            <person name="Thomas W.K."/>
            <person name="Tucker A."/>
            <person name="Oakley T.H."/>
            <person name="Tokishita S."/>
            <person name="Aerts A."/>
            <person name="Arnold G.J."/>
            <person name="Basu M.K."/>
            <person name="Bauer D.J."/>
            <person name="Caceres C.E."/>
            <person name="Carmel L."/>
            <person name="Casola C."/>
            <person name="Choi J.H."/>
            <person name="Detter J.C."/>
            <person name="Dong Q."/>
            <person name="Dusheyko S."/>
            <person name="Eads B.D."/>
            <person name="Frohlich T."/>
            <person name="Geiler-Samerotte K.A."/>
            <person name="Gerlach D."/>
            <person name="Hatcher P."/>
            <person name="Jogdeo S."/>
            <person name="Krijgsveld J."/>
            <person name="Kriventseva E.V."/>
            <person name="Kultz D."/>
            <person name="Laforsch C."/>
            <person name="Lindquist E."/>
            <person name="Lopez J."/>
            <person name="Manak J.R."/>
            <person name="Muller J."/>
            <person name="Pangilinan J."/>
            <person name="Patwardhan R.P."/>
            <person name="Pitluck S."/>
            <person name="Pritham E.J."/>
            <person name="Rechtsteiner A."/>
            <person name="Rho M."/>
            <person name="Rogozin I.B."/>
            <person name="Sakarya O."/>
            <person name="Salamov A."/>
            <person name="Schaack S."/>
            <person name="Shapiro H."/>
            <person name="Shiga Y."/>
            <person name="Skalitzky C."/>
            <person name="Smith Z."/>
            <person name="Souvorov A."/>
            <person name="Sung W."/>
            <person name="Tang Z."/>
            <person name="Tsuchiya D."/>
            <person name="Tu H."/>
            <person name="Vos H."/>
            <person name="Wang M."/>
            <person name="Wolf Y.I."/>
            <person name="Yamagata H."/>
            <person name="Yamada T."/>
            <person name="Ye Y."/>
            <person name="Shaw J.R."/>
            <person name="Andrews J."/>
            <person name="Crease T.J."/>
            <person name="Tang H."/>
            <person name="Lucas S.M."/>
            <person name="Robertson H.M."/>
            <person name="Bork P."/>
            <person name="Koonin E.V."/>
            <person name="Zdobnov E.M."/>
            <person name="Grigoriev I.V."/>
            <person name="Lynch M."/>
            <person name="Boore J.L."/>
        </authorList>
    </citation>
    <scope>NUCLEOTIDE SEQUENCE [LARGE SCALE GENOMIC DNA]</scope>
</reference>
<evidence type="ECO:0000256" key="2">
    <source>
        <dbReference type="ARBA" id="ARBA00008661"/>
    </source>
</evidence>
<evidence type="ECO:0000256" key="10">
    <source>
        <dbReference type="RuleBase" id="RU363063"/>
    </source>
</evidence>
<sequence>MENIKAAANDTKNQLGLIRQEFNYETKLMYTSIAKTFSGTPLSGDLLSYTLYQMGRMRIVPKPNIQPLVPQYGIVFNDVTSIRYNLAISPCKNSAVDNSRSVFIAVISAPENRESRDKIRQTWKKHVEEINRIHRNSDRNCPLFCTIEFAFVLGPTTNRSSQISITEESAKYKDIIQISDTQEFPIEDDMHVNVHKLAYFVRDFYQFGNNGNMTIYSQQNGDESNIGRLNKYKPKRSGEKMVSLDEWPWNTYPHYFNGPAYLMHKKK</sequence>
<dbReference type="GO" id="GO:0000139">
    <property type="term" value="C:Golgi membrane"/>
    <property type="evidence" value="ECO:0000318"/>
    <property type="project" value="GO_Central"/>
</dbReference>
<protein>
    <recommendedName>
        <fullName evidence="10">Hexosyltransferase</fullName>
        <ecNumber evidence="10">2.4.1.-</ecNumber>
    </recommendedName>
</protein>
<dbReference type="EMBL" id="GL732572">
    <property type="protein sequence ID" value="EFX75818.1"/>
    <property type="molecule type" value="Genomic_DNA"/>
</dbReference>
<comment type="subcellular location">
    <subcellularLocation>
        <location evidence="1 10">Golgi apparatus membrane</location>
        <topology evidence="1 10">Single-pass type II membrane protein</topology>
    </subcellularLocation>
</comment>
<keyword evidence="9" id="KW-0472">Membrane</keyword>
<evidence type="ECO:0000256" key="4">
    <source>
        <dbReference type="ARBA" id="ARBA00022679"/>
    </source>
</evidence>
<evidence type="ECO:0000256" key="6">
    <source>
        <dbReference type="ARBA" id="ARBA00022968"/>
    </source>
</evidence>
<name>E9GX62_DAPPU</name>
<dbReference type="InterPro" id="IPR002659">
    <property type="entry name" value="Glyco_trans_31"/>
</dbReference>
<keyword evidence="7" id="KW-1133">Transmembrane helix</keyword>
<evidence type="ECO:0000313" key="12">
    <source>
        <dbReference type="Proteomes" id="UP000000305"/>
    </source>
</evidence>
<keyword evidence="3 10" id="KW-0328">Glycosyltransferase</keyword>
<dbReference type="HOGENOM" id="CLU_1043026_0_0_1"/>
<dbReference type="PANTHER" id="PTHR11214">
    <property type="entry name" value="BETA-1,3-N-ACETYLGLUCOSAMINYLTRANSFERASE"/>
    <property type="match status" value="1"/>
</dbReference>
<evidence type="ECO:0000313" key="11">
    <source>
        <dbReference type="EMBL" id="EFX75818.1"/>
    </source>
</evidence>
<evidence type="ECO:0000256" key="9">
    <source>
        <dbReference type="ARBA" id="ARBA00023136"/>
    </source>
</evidence>
<dbReference type="OrthoDB" id="5512589at2759"/>
<dbReference type="EC" id="2.4.1.-" evidence="10"/>
<dbReference type="KEGG" id="dpx:DAPPUDRAFT_249722"/>
<organism evidence="11 12">
    <name type="scientific">Daphnia pulex</name>
    <name type="common">Water flea</name>
    <dbReference type="NCBI Taxonomy" id="6669"/>
    <lineage>
        <taxon>Eukaryota</taxon>
        <taxon>Metazoa</taxon>
        <taxon>Ecdysozoa</taxon>
        <taxon>Arthropoda</taxon>
        <taxon>Crustacea</taxon>
        <taxon>Branchiopoda</taxon>
        <taxon>Diplostraca</taxon>
        <taxon>Cladocera</taxon>
        <taxon>Anomopoda</taxon>
        <taxon>Daphniidae</taxon>
        <taxon>Daphnia</taxon>
    </lineage>
</organism>
<dbReference type="PANTHER" id="PTHR11214:SF334">
    <property type="entry name" value="HEXOSYLTRANSFERASE"/>
    <property type="match status" value="1"/>
</dbReference>
<dbReference type="GO" id="GO:0016757">
    <property type="term" value="F:glycosyltransferase activity"/>
    <property type="evidence" value="ECO:0000318"/>
    <property type="project" value="GO_Central"/>
</dbReference>
<comment type="similarity">
    <text evidence="2 10">Belongs to the glycosyltransferase 31 family.</text>
</comment>
<evidence type="ECO:0000256" key="3">
    <source>
        <dbReference type="ARBA" id="ARBA00022676"/>
    </source>
</evidence>
<evidence type="ECO:0000256" key="8">
    <source>
        <dbReference type="ARBA" id="ARBA00023034"/>
    </source>
</evidence>
<keyword evidence="6" id="KW-0735">Signal-anchor</keyword>
<proteinExistence type="inferred from homology"/>
<gene>
    <name evidence="11" type="ORF">DAPPUDRAFT_249722</name>
</gene>
<accession>E9GX62</accession>
<dbReference type="GO" id="GO:0006493">
    <property type="term" value="P:protein O-linked glycosylation"/>
    <property type="evidence" value="ECO:0000318"/>
    <property type="project" value="GO_Central"/>
</dbReference>
<dbReference type="AlphaFoldDB" id="E9GX62"/>
<keyword evidence="12" id="KW-1185">Reference proteome</keyword>
<dbReference type="Proteomes" id="UP000000305">
    <property type="component" value="Unassembled WGS sequence"/>
</dbReference>
<evidence type="ECO:0000256" key="1">
    <source>
        <dbReference type="ARBA" id="ARBA00004323"/>
    </source>
</evidence>
<keyword evidence="8 10" id="KW-0333">Golgi apparatus</keyword>
<dbReference type="PhylomeDB" id="E9GX62"/>
<dbReference type="GO" id="GO:0016758">
    <property type="term" value="F:hexosyltransferase activity"/>
    <property type="evidence" value="ECO:0007669"/>
    <property type="project" value="InterPro"/>
</dbReference>
<evidence type="ECO:0000256" key="5">
    <source>
        <dbReference type="ARBA" id="ARBA00022692"/>
    </source>
</evidence>
<keyword evidence="5" id="KW-0812">Transmembrane</keyword>
<keyword evidence="4" id="KW-0808">Transferase</keyword>
<dbReference type="InParanoid" id="E9GX62"/>